<comment type="similarity">
    <text evidence="7">Belongs to the binding-protein-dependent transport system permease family.</text>
</comment>
<evidence type="ECO:0000256" key="5">
    <source>
        <dbReference type="ARBA" id="ARBA00022989"/>
    </source>
</evidence>
<dbReference type="PANTHER" id="PTHR30151:SF41">
    <property type="entry name" value="ABC TRANSPORTER PERMEASE PROTEIN"/>
    <property type="match status" value="1"/>
</dbReference>
<sequence>MKATPALRNSLLAALLLLGVAIYGLHAIGVAEAAGALPVPAWVSVLLVVATAAAWWLLGNLSAIRGVKLTNWLVPAIFGGALLLGWEIVCRGYGVPRVLLPAPSQIWDAFFRELPTLIDDFRQTFLKAVIAGFTIGNLLGLATALIVDRVPFLQRGLLPLGNMVSAVPIIGIAPIMVMWFGFGWESKTAVIVFMIFFPMLVNALAGLNAADNMSRDLMRSYAAGYWATLCKLRLPAALPFIFNALKINSTLALIGAIVAEFFGSPISGMGFRISVEVARMNVDVVWATIAVAALAGSISYGVLALLERHFTSWHASFRGR</sequence>
<protein>
    <submittedName>
        <fullName evidence="9">ABC transporter permease</fullName>
    </submittedName>
</protein>
<evidence type="ECO:0000256" key="3">
    <source>
        <dbReference type="ARBA" id="ARBA00022475"/>
    </source>
</evidence>
<dbReference type="InterPro" id="IPR000515">
    <property type="entry name" value="MetI-like"/>
</dbReference>
<feature type="transmembrane region" description="Helical" evidence="7">
    <location>
        <begin position="159"/>
        <end position="182"/>
    </location>
</feature>
<dbReference type="Gene3D" id="1.10.3720.10">
    <property type="entry name" value="MetI-like"/>
    <property type="match status" value="1"/>
</dbReference>
<evidence type="ECO:0000256" key="4">
    <source>
        <dbReference type="ARBA" id="ARBA00022692"/>
    </source>
</evidence>
<reference evidence="9 10" key="1">
    <citation type="journal article" date="2013" name="Antonie Van Leeuwenhoek">
        <title>Dongia rigui sp. nov., isolated from freshwater of a large wetland in Korea.</title>
        <authorList>
            <person name="Baik K.S."/>
            <person name="Hwang Y.M."/>
            <person name="Choi J.S."/>
            <person name="Kwon J."/>
            <person name="Seong C.N."/>
        </authorList>
    </citation>
    <scope>NUCLEOTIDE SEQUENCE [LARGE SCALE GENOMIC DNA]</scope>
    <source>
        <strain evidence="9 10">04SU4-P</strain>
    </source>
</reference>
<keyword evidence="2 7" id="KW-0813">Transport</keyword>
<dbReference type="SUPFAM" id="SSF161098">
    <property type="entry name" value="MetI-like"/>
    <property type="match status" value="1"/>
</dbReference>
<evidence type="ECO:0000256" key="1">
    <source>
        <dbReference type="ARBA" id="ARBA00004651"/>
    </source>
</evidence>
<feature type="domain" description="ABC transmembrane type-1" evidence="8">
    <location>
        <begin position="122"/>
        <end position="307"/>
    </location>
</feature>
<evidence type="ECO:0000313" key="9">
    <source>
        <dbReference type="EMBL" id="MDY0873978.1"/>
    </source>
</evidence>
<feature type="transmembrane region" description="Helical" evidence="7">
    <location>
        <begin position="285"/>
        <end position="306"/>
    </location>
</feature>
<keyword evidence="3" id="KW-1003">Cell membrane</keyword>
<keyword evidence="6 7" id="KW-0472">Membrane</keyword>
<comment type="caution">
    <text evidence="9">The sequence shown here is derived from an EMBL/GenBank/DDBJ whole genome shotgun (WGS) entry which is preliminary data.</text>
</comment>
<dbReference type="CDD" id="cd06261">
    <property type="entry name" value="TM_PBP2"/>
    <property type="match status" value="1"/>
</dbReference>
<evidence type="ECO:0000313" key="10">
    <source>
        <dbReference type="Proteomes" id="UP001271769"/>
    </source>
</evidence>
<feature type="transmembrane region" description="Helical" evidence="7">
    <location>
        <begin position="70"/>
        <end position="89"/>
    </location>
</feature>
<dbReference type="InterPro" id="IPR035906">
    <property type="entry name" value="MetI-like_sf"/>
</dbReference>
<proteinExistence type="inferred from homology"/>
<feature type="transmembrane region" description="Helical" evidence="7">
    <location>
        <begin position="125"/>
        <end position="147"/>
    </location>
</feature>
<feature type="transmembrane region" description="Helical" evidence="7">
    <location>
        <begin position="251"/>
        <end position="273"/>
    </location>
</feature>
<dbReference type="PROSITE" id="PS50928">
    <property type="entry name" value="ABC_TM1"/>
    <property type="match status" value="1"/>
</dbReference>
<evidence type="ECO:0000256" key="2">
    <source>
        <dbReference type="ARBA" id="ARBA00022448"/>
    </source>
</evidence>
<organism evidence="9 10">
    <name type="scientific">Dongia rigui</name>
    <dbReference type="NCBI Taxonomy" id="940149"/>
    <lineage>
        <taxon>Bacteria</taxon>
        <taxon>Pseudomonadati</taxon>
        <taxon>Pseudomonadota</taxon>
        <taxon>Alphaproteobacteria</taxon>
        <taxon>Rhodospirillales</taxon>
        <taxon>Dongiaceae</taxon>
        <taxon>Dongia</taxon>
    </lineage>
</organism>
<dbReference type="EMBL" id="JAXCLX010000003">
    <property type="protein sequence ID" value="MDY0873978.1"/>
    <property type="molecule type" value="Genomic_DNA"/>
</dbReference>
<keyword evidence="10" id="KW-1185">Reference proteome</keyword>
<keyword evidence="5 7" id="KW-1133">Transmembrane helix</keyword>
<dbReference type="Proteomes" id="UP001271769">
    <property type="component" value="Unassembled WGS sequence"/>
</dbReference>
<evidence type="ECO:0000256" key="7">
    <source>
        <dbReference type="RuleBase" id="RU363032"/>
    </source>
</evidence>
<name>A0ABU5E4W9_9PROT</name>
<keyword evidence="4 7" id="KW-0812">Transmembrane</keyword>
<dbReference type="Pfam" id="PF00528">
    <property type="entry name" value="BPD_transp_1"/>
    <property type="match status" value="1"/>
</dbReference>
<feature type="transmembrane region" description="Helical" evidence="7">
    <location>
        <begin position="37"/>
        <end position="58"/>
    </location>
</feature>
<accession>A0ABU5E4W9</accession>
<evidence type="ECO:0000256" key="6">
    <source>
        <dbReference type="ARBA" id="ARBA00023136"/>
    </source>
</evidence>
<comment type="subcellular location">
    <subcellularLocation>
        <location evidence="1 7">Cell membrane</location>
        <topology evidence="1 7">Multi-pass membrane protein</topology>
    </subcellularLocation>
</comment>
<evidence type="ECO:0000259" key="8">
    <source>
        <dbReference type="PROSITE" id="PS50928"/>
    </source>
</evidence>
<dbReference type="RefSeq" id="WP_320502446.1">
    <property type="nucleotide sequence ID" value="NZ_JAXCLX010000003.1"/>
</dbReference>
<dbReference type="PANTHER" id="PTHR30151">
    <property type="entry name" value="ALKANE SULFONATE ABC TRANSPORTER-RELATED, MEMBRANE SUBUNIT"/>
    <property type="match status" value="1"/>
</dbReference>
<gene>
    <name evidence="9" type="ORF">SMD31_18700</name>
</gene>
<feature type="transmembrane region" description="Helical" evidence="7">
    <location>
        <begin position="188"/>
        <end position="210"/>
    </location>
</feature>